<dbReference type="AlphaFoldDB" id="X0ST36"/>
<dbReference type="Gene3D" id="3.90.320.10">
    <property type="match status" value="1"/>
</dbReference>
<feature type="non-terminal residue" evidence="2">
    <location>
        <position position="1"/>
    </location>
</feature>
<evidence type="ECO:0000313" key="2">
    <source>
        <dbReference type="EMBL" id="GAF84154.1"/>
    </source>
</evidence>
<protein>
    <recommendedName>
        <fullName evidence="1">Putative exodeoxyribonuclease 8 PDDEXK-like domain-containing protein</fullName>
    </recommendedName>
</protein>
<evidence type="ECO:0000259" key="1">
    <source>
        <dbReference type="Pfam" id="PF12684"/>
    </source>
</evidence>
<sequence length="143" mass="16658">GIRPYPDYDVLVKIRLDYINKKTRIIPDLKSCADARKELFRTMAFNKGYDLQAFMGLYGVTQITGEAHSDFRFICVESKGFHGLKIYIADQEMLDTGYKKYQKAMEFYKKCLEKNHWPGYTPIIEPIGSPEWAKAKVQACWEN</sequence>
<dbReference type="EMBL" id="BARS01006186">
    <property type="protein sequence ID" value="GAF84154.1"/>
    <property type="molecule type" value="Genomic_DNA"/>
</dbReference>
<comment type="caution">
    <text evidence="2">The sequence shown here is derived from an EMBL/GenBank/DDBJ whole genome shotgun (WGS) entry which is preliminary data.</text>
</comment>
<gene>
    <name evidence="2" type="ORF">S01H1_12095</name>
</gene>
<dbReference type="InterPro" id="IPR024432">
    <property type="entry name" value="Put_RecE_PDDEXK-like_dom"/>
</dbReference>
<dbReference type="InterPro" id="IPR011604">
    <property type="entry name" value="PDDEXK-like_dom_sf"/>
</dbReference>
<dbReference type="Pfam" id="PF12684">
    <property type="entry name" value="DUF3799"/>
    <property type="match status" value="1"/>
</dbReference>
<name>X0ST36_9ZZZZ</name>
<accession>X0ST36</accession>
<reference evidence="2" key="1">
    <citation type="journal article" date="2014" name="Front. Microbiol.">
        <title>High frequency of phylogenetically diverse reductive dehalogenase-homologous genes in deep subseafloor sedimentary metagenomes.</title>
        <authorList>
            <person name="Kawai M."/>
            <person name="Futagami T."/>
            <person name="Toyoda A."/>
            <person name="Takaki Y."/>
            <person name="Nishi S."/>
            <person name="Hori S."/>
            <person name="Arai W."/>
            <person name="Tsubouchi T."/>
            <person name="Morono Y."/>
            <person name="Uchiyama I."/>
            <person name="Ito T."/>
            <person name="Fujiyama A."/>
            <person name="Inagaki F."/>
            <person name="Takami H."/>
        </authorList>
    </citation>
    <scope>NUCLEOTIDE SEQUENCE</scope>
    <source>
        <strain evidence="2">Expedition CK06-06</strain>
    </source>
</reference>
<proteinExistence type="predicted"/>
<organism evidence="2">
    <name type="scientific">marine sediment metagenome</name>
    <dbReference type="NCBI Taxonomy" id="412755"/>
    <lineage>
        <taxon>unclassified sequences</taxon>
        <taxon>metagenomes</taxon>
        <taxon>ecological metagenomes</taxon>
    </lineage>
</organism>
<feature type="domain" description="Putative exodeoxyribonuclease 8 PDDEXK-like" evidence="1">
    <location>
        <begin position="9"/>
        <end position="121"/>
    </location>
</feature>